<name>A0A4R2NBS9_9PAST</name>
<evidence type="ECO:0000313" key="1">
    <source>
        <dbReference type="EMBL" id="TCP18442.1"/>
    </source>
</evidence>
<proteinExistence type="predicted"/>
<sequence>MNISYKDLILTEYEKIITLHTKTPHYNKYHQALKAV</sequence>
<organism evidence="1 2">
    <name type="scientific">Nicoletella semolina</name>
    <dbReference type="NCBI Taxonomy" id="271160"/>
    <lineage>
        <taxon>Bacteria</taxon>
        <taxon>Pseudomonadati</taxon>
        <taxon>Pseudomonadota</taxon>
        <taxon>Gammaproteobacteria</taxon>
        <taxon>Pasteurellales</taxon>
        <taxon>Pasteurellaceae</taxon>
        <taxon>Nicoletella</taxon>
    </lineage>
</organism>
<dbReference type="Proteomes" id="UP000295537">
    <property type="component" value="Unassembled WGS sequence"/>
</dbReference>
<protein>
    <submittedName>
        <fullName evidence="1">Uncharacterized protein</fullName>
    </submittedName>
</protein>
<accession>A0A4R2NBS9</accession>
<keyword evidence="2" id="KW-1185">Reference proteome</keyword>
<reference evidence="1 2" key="1">
    <citation type="submission" date="2019-03" db="EMBL/GenBank/DDBJ databases">
        <title>Genomic Encyclopedia of Type Strains, Phase IV (KMG-IV): sequencing the most valuable type-strain genomes for metagenomic binning, comparative biology and taxonomic classification.</title>
        <authorList>
            <person name="Goeker M."/>
        </authorList>
    </citation>
    <scope>NUCLEOTIDE SEQUENCE [LARGE SCALE GENOMIC DNA]</scope>
    <source>
        <strain evidence="1 2">DSM 16380</strain>
    </source>
</reference>
<evidence type="ECO:0000313" key="2">
    <source>
        <dbReference type="Proteomes" id="UP000295537"/>
    </source>
</evidence>
<comment type="caution">
    <text evidence="1">The sequence shown here is derived from an EMBL/GenBank/DDBJ whole genome shotgun (WGS) entry which is preliminary data.</text>
</comment>
<dbReference type="AlphaFoldDB" id="A0A4R2NBS9"/>
<dbReference type="EMBL" id="SLXJ01000002">
    <property type="protein sequence ID" value="TCP18442.1"/>
    <property type="molecule type" value="Genomic_DNA"/>
</dbReference>
<gene>
    <name evidence="1" type="ORF">EV693_102121</name>
</gene>